<gene>
    <name evidence="7" type="ORF">GM1_044_00130</name>
</gene>
<dbReference type="Pfam" id="PF07947">
    <property type="entry name" value="YhhN"/>
    <property type="match status" value="1"/>
</dbReference>
<keyword evidence="3 6" id="KW-0812">Transmembrane</keyword>
<keyword evidence="5 6" id="KW-0472">Membrane</keyword>
<comment type="caution">
    <text evidence="7">The sequence shown here is derived from an EMBL/GenBank/DDBJ whole genome shotgun (WGS) entry which is preliminary data.</text>
</comment>
<dbReference type="EMBL" id="BAOP01000044">
    <property type="protein sequence ID" value="GAC81765.1"/>
    <property type="molecule type" value="Genomic_DNA"/>
</dbReference>
<protein>
    <recommendedName>
        <fullName evidence="9">YhhN family protein</fullName>
    </recommendedName>
</protein>
<evidence type="ECO:0000313" key="8">
    <source>
        <dbReference type="Proteomes" id="UP000035009"/>
    </source>
</evidence>
<evidence type="ECO:0000256" key="1">
    <source>
        <dbReference type="ARBA" id="ARBA00004141"/>
    </source>
</evidence>
<dbReference type="eggNOG" id="COG3714">
    <property type="taxonomic scope" value="Bacteria"/>
</dbReference>
<accession>M3UNP5</accession>
<comment type="similarity">
    <text evidence="2">Belongs to the TMEM86 family.</text>
</comment>
<keyword evidence="8" id="KW-1185">Reference proteome</keyword>
<evidence type="ECO:0000256" key="5">
    <source>
        <dbReference type="ARBA" id="ARBA00023136"/>
    </source>
</evidence>
<feature type="transmembrane region" description="Helical" evidence="6">
    <location>
        <begin position="115"/>
        <end position="132"/>
    </location>
</feature>
<dbReference type="PANTHER" id="PTHR31885">
    <property type="entry name" value="GH04784P"/>
    <property type="match status" value="1"/>
</dbReference>
<proteinExistence type="inferred from homology"/>
<reference evidence="7 8" key="1">
    <citation type="submission" date="2013-02" db="EMBL/GenBank/DDBJ databases">
        <title>Whole genome shotgun sequence of Gordonia malaquae NBRC 108250.</title>
        <authorList>
            <person name="Yoshida I."/>
            <person name="Hosoyama A."/>
            <person name="Tsuchikane K."/>
            <person name="Ando Y."/>
            <person name="Baba S."/>
            <person name="Ohji S."/>
            <person name="Hamada M."/>
            <person name="Tamura T."/>
            <person name="Yamazoe A."/>
            <person name="Yamazaki S."/>
            <person name="Fujita N."/>
        </authorList>
    </citation>
    <scope>NUCLEOTIDE SEQUENCE [LARGE SCALE GENOMIC DNA]</scope>
    <source>
        <strain evidence="7 8">NBRC 108250</strain>
    </source>
</reference>
<feature type="transmembrane region" description="Helical" evidence="6">
    <location>
        <begin position="162"/>
        <end position="181"/>
    </location>
</feature>
<dbReference type="RefSeq" id="WP_008381775.1">
    <property type="nucleotide sequence ID" value="NZ_BAOP01000044.1"/>
</dbReference>
<evidence type="ECO:0008006" key="9">
    <source>
        <dbReference type="Google" id="ProtNLM"/>
    </source>
</evidence>
<feature type="transmembrane region" description="Helical" evidence="6">
    <location>
        <begin position="85"/>
        <end position="108"/>
    </location>
</feature>
<evidence type="ECO:0000256" key="6">
    <source>
        <dbReference type="SAM" id="Phobius"/>
    </source>
</evidence>
<dbReference type="InterPro" id="IPR012506">
    <property type="entry name" value="TMEM86B-like"/>
</dbReference>
<name>M3UNP5_GORML</name>
<evidence type="ECO:0000313" key="7">
    <source>
        <dbReference type="EMBL" id="GAC81765.1"/>
    </source>
</evidence>
<keyword evidence="4 6" id="KW-1133">Transmembrane helix</keyword>
<feature type="transmembrane region" description="Helical" evidence="6">
    <location>
        <begin position="59"/>
        <end position="79"/>
    </location>
</feature>
<feature type="transmembrane region" description="Helical" evidence="6">
    <location>
        <begin position="193"/>
        <end position="213"/>
    </location>
</feature>
<organism evidence="7 8">
    <name type="scientific">Gordonia malaquae NBRC 108250</name>
    <dbReference type="NCBI Taxonomy" id="1223542"/>
    <lineage>
        <taxon>Bacteria</taxon>
        <taxon>Bacillati</taxon>
        <taxon>Actinomycetota</taxon>
        <taxon>Actinomycetes</taxon>
        <taxon>Mycobacteriales</taxon>
        <taxon>Gordoniaceae</taxon>
        <taxon>Gordonia</taxon>
    </lineage>
</organism>
<dbReference type="STRING" id="410332.SAMN04488550_2575"/>
<comment type="subcellular location">
    <subcellularLocation>
        <location evidence="1">Membrane</location>
        <topology evidence="1">Multi-pass membrane protein</topology>
    </subcellularLocation>
</comment>
<dbReference type="Proteomes" id="UP000035009">
    <property type="component" value="Unassembled WGS sequence"/>
</dbReference>
<dbReference type="PANTHER" id="PTHR31885:SF6">
    <property type="entry name" value="GH04784P"/>
    <property type="match status" value="1"/>
</dbReference>
<dbReference type="GO" id="GO:0016787">
    <property type="term" value="F:hydrolase activity"/>
    <property type="evidence" value="ECO:0007669"/>
    <property type="project" value="TreeGrafter"/>
</dbReference>
<evidence type="ECO:0000256" key="2">
    <source>
        <dbReference type="ARBA" id="ARBA00007375"/>
    </source>
</evidence>
<evidence type="ECO:0000256" key="4">
    <source>
        <dbReference type="ARBA" id="ARBA00022989"/>
    </source>
</evidence>
<dbReference type="AlphaFoldDB" id="M3UNP5"/>
<evidence type="ECO:0000256" key="3">
    <source>
        <dbReference type="ARBA" id="ARBA00022692"/>
    </source>
</evidence>
<dbReference type="GO" id="GO:0016020">
    <property type="term" value="C:membrane"/>
    <property type="evidence" value="ECO:0007669"/>
    <property type="project" value="UniProtKB-SubCell"/>
</dbReference>
<dbReference type="OrthoDB" id="4773026at2"/>
<sequence>MTPKARDVALWLPYVVVAVVHVGSLAAQGTIAGPTKLLLMPLLAIPVIAAARGAERRAIVLIGAALLFSWFGDSVGAVVSDGDELPFMLLFFAAAHVAYIVLFVRILAIGPMPRWALVYVVWWVVMVAVVGLRAGALFLGVGAYGLVLQATAATASRCNRTIAIGAALFLTSDSLLALLLFLPETSPGWFDPLAMATYVIGQGLISFGALQALRPGDSSTSGRVG</sequence>